<protein>
    <recommendedName>
        <fullName evidence="2">DUF5710 domain-containing protein</fullName>
    </recommendedName>
</protein>
<evidence type="ECO:0000256" key="1">
    <source>
        <dbReference type="SAM" id="MobiDB-lite"/>
    </source>
</evidence>
<dbReference type="EMBL" id="LR796593">
    <property type="protein sequence ID" value="CAB4153359.1"/>
    <property type="molecule type" value="Genomic_DNA"/>
</dbReference>
<proteinExistence type="predicted"/>
<feature type="region of interest" description="Disordered" evidence="1">
    <location>
        <begin position="1"/>
        <end position="41"/>
    </location>
</feature>
<name>A0A6J5ND17_9CAUD</name>
<reference evidence="3" key="1">
    <citation type="submission" date="2020-04" db="EMBL/GenBank/DDBJ databases">
        <authorList>
            <person name="Chiriac C."/>
            <person name="Salcher M."/>
            <person name="Ghai R."/>
            <person name="Kavagutti S V."/>
        </authorList>
    </citation>
    <scope>NUCLEOTIDE SEQUENCE</scope>
</reference>
<sequence length="187" mass="21808">MTKLNWNRPIKSDGLQITGKKPKTTKTTSSSPSRKSPLDIHRHHKIHVVEGPIETKKPGLAHAGRLMCSKCNVMIKWATQAEVDLYNDRYKDQHNLHVTYQGFIDRVHQPKQVKDIRVEYMYLVVTYQDKDQVKALGAKWDETHRLWYVPTSTPHLQKLKPWIHESDQIRLGLKSPSMNKLIELLKK</sequence>
<evidence type="ECO:0000313" key="3">
    <source>
        <dbReference type="EMBL" id="CAB4153359.1"/>
    </source>
</evidence>
<feature type="domain" description="DUF5710" evidence="2">
    <location>
        <begin position="121"/>
        <end position="163"/>
    </location>
</feature>
<gene>
    <name evidence="3" type="ORF">UFOVP623_2</name>
</gene>
<evidence type="ECO:0000259" key="2">
    <source>
        <dbReference type="Pfam" id="PF18974"/>
    </source>
</evidence>
<feature type="compositionally biased region" description="Low complexity" evidence="1">
    <location>
        <begin position="25"/>
        <end position="35"/>
    </location>
</feature>
<accession>A0A6J5ND17</accession>
<organism evidence="3">
    <name type="scientific">uncultured Caudovirales phage</name>
    <dbReference type="NCBI Taxonomy" id="2100421"/>
    <lineage>
        <taxon>Viruses</taxon>
        <taxon>Duplodnaviria</taxon>
        <taxon>Heunggongvirae</taxon>
        <taxon>Uroviricota</taxon>
        <taxon>Caudoviricetes</taxon>
        <taxon>Peduoviridae</taxon>
        <taxon>Maltschvirus</taxon>
        <taxon>Maltschvirus maltsch</taxon>
    </lineage>
</organism>
<dbReference type="InterPro" id="IPR043764">
    <property type="entry name" value="DUF5710"/>
</dbReference>
<dbReference type="Pfam" id="PF18974">
    <property type="entry name" value="DUF5710"/>
    <property type="match status" value="1"/>
</dbReference>